<protein>
    <submittedName>
        <fullName evidence="3">NAD(P)H-dependent D-xylose reductase xyl1</fullName>
    </submittedName>
</protein>
<dbReference type="InterPro" id="IPR020471">
    <property type="entry name" value="AKR"/>
</dbReference>
<feature type="domain" description="NADP-dependent oxidoreductase" evidence="2">
    <location>
        <begin position="24"/>
        <end position="312"/>
    </location>
</feature>
<dbReference type="EMBL" id="JH921436">
    <property type="protein sequence ID" value="EKD17381.1"/>
    <property type="molecule type" value="Genomic_DNA"/>
</dbReference>
<dbReference type="eggNOG" id="KOG1577">
    <property type="taxonomic scope" value="Eukaryota"/>
</dbReference>
<dbReference type="OMA" id="WNNFHEK"/>
<accession>K1WWE5</accession>
<evidence type="ECO:0000259" key="2">
    <source>
        <dbReference type="Pfam" id="PF00248"/>
    </source>
</evidence>
<keyword evidence="1" id="KW-0560">Oxidoreductase</keyword>
<dbReference type="PRINTS" id="PR00069">
    <property type="entry name" value="ALDKETRDTASE"/>
</dbReference>
<dbReference type="Gene3D" id="3.20.20.100">
    <property type="entry name" value="NADP-dependent oxidoreductase domain"/>
    <property type="match status" value="1"/>
</dbReference>
<reference evidence="3 4" key="1">
    <citation type="journal article" date="2012" name="BMC Genomics">
        <title>Sequencing the genome of Marssonina brunnea reveals fungus-poplar co-evolution.</title>
        <authorList>
            <person name="Zhu S."/>
            <person name="Cao Y.-Z."/>
            <person name="Jiang C."/>
            <person name="Tan B.-Y."/>
            <person name="Wang Z."/>
            <person name="Feng S."/>
            <person name="Zhang L."/>
            <person name="Su X.-H."/>
            <person name="Brejova B."/>
            <person name="Vinar T."/>
            <person name="Xu M."/>
            <person name="Wang M.-X."/>
            <person name="Zhang S.-G."/>
            <person name="Huang M.-R."/>
            <person name="Wu R."/>
            <person name="Zhou Y."/>
        </authorList>
    </citation>
    <scope>NUCLEOTIDE SEQUENCE [LARGE SCALE GENOMIC DNA]</scope>
    <source>
        <strain evidence="3 4">MB_m1</strain>
    </source>
</reference>
<dbReference type="InParanoid" id="K1WWE5"/>
<dbReference type="InterPro" id="IPR036812">
    <property type="entry name" value="NAD(P)_OxRdtase_dom_sf"/>
</dbReference>
<evidence type="ECO:0000313" key="4">
    <source>
        <dbReference type="Proteomes" id="UP000006753"/>
    </source>
</evidence>
<proteinExistence type="predicted"/>
<dbReference type="GO" id="GO:0016491">
    <property type="term" value="F:oxidoreductase activity"/>
    <property type="evidence" value="ECO:0007669"/>
    <property type="project" value="UniProtKB-KW"/>
</dbReference>
<dbReference type="STRING" id="1072389.K1WWE5"/>
<dbReference type="PANTHER" id="PTHR11732">
    <property type="entry name" value="ALDO/KETO REDUCTASE"/>
    <property type="match status" value="1"/>
</dbReference>
<dbReference type="KEGG" id="mbe:MBM_04242"/>
<dbReference type="HOGENOM" id="CLU_023205_0_0_1"/>
<dbReference type="OrthoDB" id="416253at2759"/>
<dbReference type="Pfam" id="PF00248">
    <property type="entry name" value="Aldo_ket_red"/>
    <property type="match status" value="1"/>
</dbReference>
<sequence length="419" mass="46345">MTTPNHTLTLNNGKLMPLVGHGLRKIPNEKVADRVYNAIKAGYCLFDSACDYGNEVESGQGIARALKEGLVEREDLFIVSKLWNTFHERERVKPICKKQLEDFGLEYFDLYLMHFRKPLPTAPIALRYVEPSMRYPPAWFHDGVTPTDIQLSSATIRETWKAMGRLVDLGLCRSLGLSNLNCASMLDLLRYARIRPATLQLEHHPYLVQRPLVAFARGEGIAVTAYSSFGPQGYVEMDLAAAVETPHLFQHPVVKAVAEAHGKSAPQVLLRWATQRGVAVVPKSDTWEMLVENLHAGGFELSEGEMGRISGLDRRLRLNDPLVLLNRAYVMASLYLGLALPFLKAHDNNEDILPIGSVNAISPTNYGNASGEIHPSGYSSSRSRSLTLLTLNLERLISSSPTSDLAASVGLPWLASCTI</sequence>
<dbReference type="Proteomes" id="UP000006753">
    <property type="component" value="Unassembled WGS sequence"/>
</dbReference>
<dbReference type="SUPFAM" id="SSF51430">
    <property type="entry name" value="NAD(P)-linked oxidoreductase"/>
    <property type="match status" value="1"/>
</dbReference>
<dbReference type="AlphaFoldDB" id="K1WWE5"/>
<evidence type="ECO:0000256" key="1">
    <source>
        <dbReference type="ARBA" id="ARBA00023002"/>
    </source>
</evidence>
<name>K1WWE5_MARBU</name>
<dbReference type="InterPro" id="IPR023210">
    <property type="entry name" value="NADP_OxRdtase_dom"/>
</dbReference>
<gene>
    <name evidence="3" type="ORF">MBM_04242</name>
</gene>
<organism evidence="3 4">
    <name type="scientific">Marssonina brunnea f. sp. multigermtubi (strain MB_m1)</name>
    <name type="common">Marssonina leaf spot fungus</name>
    <dbReference type="NCBI Taxonomy" id="1072389"/>
    <lineage>
        <taxon>Eukaryota</taxon>
        <taxon>Fungi</taxon>
        <taxon>Dikarya</taxon>
        <taxon>Ascomycota</taxon>
        <taxon>Pezizomycotina</taxon>
        <taxon>Leotiomycetes</taxon>
        <taxon>Helotiales</taxon>
        <taxon>Drepanopezizaceae</taxon>
        <taxon>Drepanopeziza</taxon>
    </lineage>
</organism>
<evidence type="ECO:0000313" key="3">
    <source>
        <dbReference type="EMBL" id="EKD17381.1"/>
    </source>
</evidence>
<keyword evidence="4" id="KW-1185">Reference proteome</keyword>
<dbReference type="FunCoup" id="K1WWE5">
    <property type="interactions" value="387"/>
</dbReference>